<dbReference type="EnsemblPlants" id="PGSC0003DMT400090341">
    <property type="protein sequence ID" value="PGSC0003DMT400090341"/>
    <property type="gene ID" value="PGSC0003DMG400039912"/>
</dbReference>
<dbReference type="AlphaFoldDB" id="M1DK66"/>
<accession>M1DK66</accession>
<dbReference type="Proteomes" id="UP000011115">
    <property type="component" value="Unassembled WGS sequence"/>
</dbReference>
<dbReference type="PaxDb" id="4113-PGSC0003DMT400090341"/>
<evidence type="ECO:0000313" key="1">
    <source>
        <dbReference type="EnsemblPlants" id="PGSC0003DMT400090341"/>
    </source>
</evidence>
<keyword evidence="2" id="KW-1185">Reference proteome</keyword>
<sequence length="127" mass="13719">MLCGVDPVLKTSLSDEVMGFLYVDRLNWARTLSTISAMSSSVDFAGDFTCFLDKPKTIAYLAGTREACCSSSLAWFFVIGLILPAVTSRMFSTAMQNLDPSDFADADANPDVDTDANADFDANAYLS</sequence>
<organism evidence="1 2">
    <name type="scientific">Solanum tuberosum</name>
    <name type="common">Potato</name>
    <dbReference type="NCBI Taxonomy" id="4113"/>
    <lineage>
        <taxon>Eukaryota</taxon>
        <taxon>Viridiplantae</taxon>
        <taxon>Streptophyta</taxon>
        <taxon>Embryophyta</taxon>
        <taxon>Tracheophyta</taxon>
        <taxon>Spermatophyta</taxon>
        <taxon>Magnoliopsida</taxon>
        <taxon>eudicotyledons</taxon>
        <taxon>Gunneridae</taxon>
        <taxon>Pentapetalae</taxon>
        <taxon>asterids</taxon>
        <taxon>lamiids</taxon>
        <taxon>Solanales</taxon>
        <taxon>Solanaceae</taxon>
        <taxon>Solanoideae</taxon>
        <taxon>Solaneae</taxon>
        <taxon>Solanum</taxon>
    </lineage>
</organism>
<dbReference type="HOGENOM" id="CLU_150328_0_0_1"/>
<dbReference type="Gramene" id="PGSC0003DMT400090341">
    <property type="protein sequence ID" value="PGSC0003DMT400090341"/>
    <property type="gene ID" value="PGSC0003DMG400039912"/>
</dbReference>
<reference evidence="2" key="1">
    <citation type="journal article" date="2011" name="Nature">
        <title>Genome sequence and analysis of the tuber crop potato.</title>
        <authorList>
            <consortium name="The Potato Genome Sequencing Consortium"/>
        </authorList>
    </citation>
    <scope>NUCLEOTIDE SEQUENCE [LARGE SCALE GENOMIC DNA]</scope>
    <source>
        <strain evidence="2">cv. DM1-3 516 R44</strain>
    </source>
</reference>
<protein>
    <submittedName>
        <fullName evidence="1">Uncharacterized protein</fullName>
    </submittedName>
</protein>
<name>M1DK66_SOLTU</name>
<evidence type="ECO:0000313" key="2">
    <source>
        <dbReference type="Proteomes" id="UP000011115"/>
    </source>
</evidence>
<dbReference type="InParanoid" id="M1DK66"/>
<reference evidence="1" key="2">
    <citation type="submission" date="2015-06" db="UniProtKB">
        <authorList>
            <consortium name="EnsemblPlants"/>
        </authorList>
    </citation>
    <scope>IDENTIFICATION</scope>
    <source>
        <strain evidence="1">DM1-3 516 R44</strain>
    </source>
</reference>
<proteinExistence type="predicted"/>